<evidence type="ECO:0000313" key="1">
    <source>
        <dbReference type="EMBL" id="MEY8000317.1"/>
    </source>
</evidence>
<dbReference type="EMBL" id="JBGEWD010000007">
    <property type="protein sequence ID" value="MEY8000317.1"/>
    <property type="molecule type" value="Genomic_DNA"/>
</dbReference>
<proteinExistence type="predicted"/>
<dbReference type="InterPro" id="IPR020256">
    <property type="entry name" value="Spore_coat_CotJA"/>
</dbReference>
<evidence type="ECO:0000313" key="2">
    <source>
        <dbReference type="Proteomes" id="UP001564657"/>
    </source>
</evidence>
<sequence>MHSKFVPYTDSEYISPSMFPTNSSGKSLARAYVPMQPYIGLLPLNTALEKGTVFPNLVMPYPEDQDNIGGNKHEGW</sequence>
<dbReference type="Proteomes" id="UP001564657">
    <property type="component" value="Unassembled WGS sequence"/>
</dbReference>
<keyword evidence="2" id="KW-1185">Reference proteome</keyword>
<protein>
    <submittedName>
        <fullName evidence="1">Spore coat associated protein CotJA</fullName>
    </submittedName>
</protein>
<reference evidence="1 2" key="1">
    <citation type="submission" date="2024-08" db="EMBL/GenBank/DDBJ databases">
        <title>Clostridium lapicellarii sp. nov., and Clostridium renhuaiense sp. nov., two species isolated from the mud in a fermentation cellar used for producing sauce-flavour Chinese liquors.</title>
        <authorList>
            <person name="Yang F."/>
            <person name="Wang H."/>
            <person name="Chen L.Q."/>
            <person name="Zhou N."/>
            <person name="Lu J.J."/>
            <person name="Pu X.X."/>
            <person name="Wan B."/>
            <person name="Wang L."/>
            <person name="Liu S.J."/>
        </authorList>
    </citation>
    <scope>NUCLEOTIDE SEQUENCE [LARGE SCALE GENOMIC DNA]</scope>
    <source>
        <strain evidence="1 2">MT-5</strain>
    </source>
</reference>
<comment type="caution">
    <text evidence="1">The sequence shown here is derived from an EMBL/GenBank/DDBJ whole genome shotgun (WGS) entry which is preliminary data.</text>
</comment>
<dbReference type="RefSeq" id="WP_369704204.1">
    <property type="nucleotide sequence ID" value="NZ_JBGEWD010000007.1"/>
</dbReference>
<name>A0ABV4BNG5_9CLOT</name>
<gene>
    <name evidence="1" type="ORF">AB8U03_08925</name>
</gene>
<organism evidence="1 2">
    <name type="scientific">Clostridium moutaii</name>
    <dbReference type="NCBI Taxonomy" id="3240932"/>
    <lineage>
        <taxon>Bacteria</taxon>
        <taxon>Bacillati</taxon>
        <taxon>Bacillota</taxon>
        <taxon>Clostridia</taxon>
        <taxon>Eubacteriales</taxon>
        <taxon>Clostridiaceae</taxon>
        <taxon>Clostridium</taxon>
    </lineage>
</organism>
<dbReference type="Pfam" id="PF11007">
    <property type="entry name" value="CotJA"/>
    <property type="match status" value="1"/>
</dbReference>
<accession>A0ABV4BNG5</accession>